<feature type="domain" description="Amine oxidase" evidence="1">
    <location>
        <begin position="12"/>
        <end position="407"/>
    </location>
</feature>
<keyword evidence="3" id="KW-1185">Reference proteome</keyword>
<dbReference type="Proteomes" id="UP001157109">
    <property type="component" value="Unassembled WGS sequence"/>
</dbReference>
<gene>
    <name evidence="2" type="ORF">GCM10025862_38740</name>
</gene>
<protein>
    <submittedName>
        <fullName evidence="2">Oxidoreductase</fullName>
    </submittedName>
</protein>
<dbReference type="Pfam" id="PF01593">
    <property type="entry name" value="Amino_oxidase"/>
    <property type="match status" value="1"/>
</dbReference>
<dbReference type="PANTHER" id="PTHR42841">
    <property type="entry name" value="AMINE OXIDASE"/>
    <property type="match status" value="1"/>
</dbReference>
<dbReference type="SUPFAM" id="SSF51905">
    <property type="entry name" value="FAD/NAD(P)-binding domain"/>
    <property type="match status" value="1"/>
</dbReference>
<dbReference type="InterPro" id="IPR002937">
    <property type="entry name" value="Amino_oxidase"/>
</dbReference>
<name>A0ABQ6HTJ9_9MICO</name>
<comment type="caution">
    <text evidence="2">The sequence shown here is derived from an EMBL/GenBank/DDBJ whole genome shotgun (WGS) entry which is preliminary data.</text>
</comment>
<evidence type="ECO:0000313" key="2">
    <source>
        <dbReference type="EMBL" id="GMA21853.1"/>
    </source>
</evidence>
<dbReference type="InterPro" id="IPR036188">
    <property type="entry name" value="FAD/NAD-bd_sf"/>
</dbReference>
<accession>A0ABQ6HTJ9</accession>
<organism evidence="2 3">
    <name type="scientific">Arsenicicoccus piscis</name>
    <dbReference type="NCBI Taxonomy" id="673954"/>
    <lineage>
        <taxon>Bacteria</taxon>
        <taxon>Bacillati</taxon>
        <taxon>Actinomycetota</taxon>
        <taxon>Actinomycetes</taxon>
        <taxon>Micrococcales</taxon>
        <taxon>Intrasporangiaceae</taxon>
        <taxon>Arsenicicoccus</taxon>
    </lineage>
</organism>
<evidence type="ECO:0000313" key="3">
    <source>
        <dbReference type="Proteomes" id="UP001157109"/>
    </source>
</evidence>
<dbReference type="EMBL" id="BSUJ01000001">
    <property type="protein sequence ID" value="GMA21853.1"/>
    <property type="molecule type" value="Genomic_DNA"/>
</dbReference>
<dbReference type="Gene3D" id="3.50.50.60">
    <property type="entry name" value="FAD/NAD(P)-binding domain"/>
    <property type="match status" value="1"/>
</dbReference>
<evidence type="ECO:0000259" key="1">
    <source>
        <dbReference type="Pfam" id="PF01593"/>
    </source>
</evidence>
<sequence>MDYDVIVVGAGLAGLRCAAVLHEAGREVVVLEAADHVGGRVSTEVVDGFRCDRGFQVLNPAYPALPRAADVGALGLQQFDAGALVRAGDRLRVLADPVRAPRYLRETLTSGLLDAGDLAGLARWLTPVLVDPQGSISGEDAELWDALDRAGVDGPLRRVLDRFLAGVLADSHGTTSSDFTRLLVRAFVLGRPGLPREGMQALPEQIAAGLPEVRLDSPVRAVRAGAVDTAAGTLSAHDVVVAAGPTAAAGLLDRPIPAVKGLVTWWFEAPESPDDRPLLALDCRHGPDDGPPGPVWNSAVLSAAAPTYAPAGRHLVQATTLLDRPDGDASEGVVLAQLGEIYSCDTSGWQVVTRHWIPEALPASPPPAQLRRPVGVAPGLWVCGDHQDTASIQGALVSGERCAAAILDA</sequence>
<reference evidence="3" key="1">
    <citation type="journal article" date="2019" name="Int. J. Syst. Evol. Microbiol.">
        <title>The Global Catalogue of Microorganisms (GCM) 10K type strain sequencing project: providing services to taxonomists for standard genome sequencing and annotation.</title>
        <authorList>
            <consortium name="The Broad Institute Genomics Platform"/>
            <consortium name="The Broad Institute Genome Sequencing Center for Infectious Disease"/>
            <person name="Wu L."/>
            <person name="Ma J."/>
        </authorList>
    </citation>
    <scope>NUCLEOTIDE SEQUENCE [LARGE SCALE GENOMIC DNA]</scope>
    <source>
        <strain evidence="3">NBRC 105830</strain>
    </source>
</reference>
<proteinExistence type="predicted"/>